<keyword evidence="3" id="KW-1185">Reference proteome</keyword>
<feature type="domain" description="C2H2-type" evidence="1">
    <location>
        <begin position="189"/>
        <end position="213"/>
    </location>
</feature>
<feature type="non-terminal residue" evidence="2">
    <location>
        <position position="254"/>
    </location>
</feature>
<protein>
    <recommendedName>
        <fullName evidence="1">C2H2-type domain-containing protein</fullName>
    </recommendedName>
</protein>
<accession>A0AAN8FX60</accession>
<organism evidence="2 3">
    <name type="scientific">Trichostrongylus colubriformis</name>
    <name type="common">Black scour worm</name>
    <dbReference type="NCBI Taxonomy" id="6319"/>
    <lineage>
        <taxon>Eukaryota</taxon>
        <taxon>Metazoa</taxon>
        <taxon>Ecdysozoa</taxon>
        <taxon>Nematoda</taxon>
        <taxon>Chromadorea</taxon>
        <taxon>Rhabditida</taxon>
        <taxon>Rhabditina</taxon>
        <taxon>Rhabditomorpha</taxon>
        <taxon>Strongyloidea</taxon>
        <taxon>Trichostrongylidae</taxon>
        <taxon>Trichostrongylus</taxon>
    </lineage>
</organism>
<feature type="domain" description="C2H2-type" evidence="1">
    <location>
        <begin position="41"/>
        <end position="65"/>
    </location>
</feature>
<evidence type="ECO:0000259" key="1">
    <source>
        <dbReference type="SMART" id="SM00355"/>
    </source>
</evidence>
<dbReference type="AlphaFoldDB" id="A0AAN8FX60"/>
<evidence type="ECO:0000313" key="2">
    <source>
        <dbReference type="EMBL" id="KAK5984744.1"/>
    </source>
</evidence>
<proteinExistence type="predicted"/>
<comment type="caution">
    <text evidence="2">The sequence shown here is derived from an EMBL/GenBank/DDBJ whole genome shotgun (WGS) entry which is preliminary data.</text>
</comment>
<name>A0AAN8FX60_TRICO</name>
<dbReference type="SMART" id="SM00355">
    <property type="entry name" value="ZnF_C2H2"/>
    <property type="match status" value="3"/>
</dbReference>
<evidence type="ECO:0000313" key="3">
    <source>
        <dbReference type="Proteomes" id="UP001331761"/>
    </source>
</evidence>
<dbReference type="InterPro" id="IPR013087">
    <property type="entry name" value="Znf_C2H2_type"/>
</dbReference>
<feature type="domain" description="C2H2-type" evidence="1">
    <location>
        <begin position="162"/>
        <end position="182"/>
    </location>
</feature>
<dbReference type="Proteomes" id="UP001331761">
    <property type="component" value="Unassembled WGS sequence"/>
</dbReference>
<gene>
    <name evidence="2" type="ORF">GCK32_015534</name>
</gene>
<sequence length="254" mass="29245">YIQGLEFRSGRTAFCRICEIHVKSTLRRMHIYSCHLRRPMYRCPICDLSSTYHLSNIRVHIRKVHNVMTEPICLKEEYENEVNAFLYSCFGDHQIFRRQDPDVVACVIDILNCVSNGLPAPMASVSDFCSRNSGQVQRNVLAVEGSAFNEQSAILARTQSRNTCRLCFESNVKHLERHVLQHHIKQPMFLCPCCSFSSCYSPTSVKDHIKTRHSIFDPVPLDVRDEYAELIQTVYNQCFVDDTSVLTSKVAFNQ</sequence>
<dbReference type="EMBL" id="WIXE01002516">
    <property type="protein sequence ID" value="KAK5984744.1"/>
    <property type="molecule type" value="Genomic_DNA"/>
</dbReference>
<reference evidence="2 3" key="1">
    <citation type="submission" date="2019-10" db="EMBL/GenBank/DDBJ databases">
        <title>Assembly and Annotation for the nematode Trichostrongylus colubriformis.</title>
        <authorList>
            <person name="Martin J."/>
        </authorList>
    </citation>
    <scope>NUCLEOTIDE SEQUENCE [LARGE SCALE GENOMIC DNA]</scope>
    <source>
        <strain evidence="2">G859</strain>
        <tissue evidence="2">Whole worm</tissue>
    </source>
</reference>
<feature type="non-terminal residue" evidence="2">
    <location>
        <position position="1"/>
    </location>
</feature>